<dbReference type="InterPro" id="IPR036388">
    <property type="entry name" value="WH-like_DNA-bd_sf"/>
</dbReference>
<dbReference type="Gene3D" id="3.30.950.30">
    <property type="entry name" value="Schlafen, AAA domain"/>
    <property type="match status" value="1"/>
</dbReference>
<name>A0A2N5JCJ0_9BIFI</name>
<dbReference type="PANTHER" id="PTHR30595:SF6">
    <property type="entry name" value="SCHLAFEN ALBA-2 DOMAIN-CONTAINING PROTEIN"/>
    <property type="match status" value="1"/>
</dbReference>
<comment type="caution">
    <text evidence="2">The sequence shown here is derived from an EMBL/GenBank/DDBJ whole genome shotgun (WGS) entry which is preliminary data.</text>
</comment>
<proteinExistence type="predicted"/>
<organism evidence="2 3">
    <name type="scientific">Bifidobacterium margollesii</name>
    <dbReference type="NCBI Taxonomy" id="2020964"/>
    <lineage>
        <taxon>Bacteria</taxon>
        <taxon>Bacillati</taxon>
        <taxon>Actinomycetota</taxon>
        <taxon>Actinomycetes</taxon>
        <taxon>Bifidobacteriales</taxon>
        <taxon>Bifidobacteriaceae</taxon>
        <taxon>Bifidobacterium</taxon>
    </lineage>
</organism>
<dbReference type="InterPro" id="IPR038475">
    <property type="entry name" value="RecG_C_sf"/>
</dbReference>
<dbReference type="InterPro" id="IPR036390">
    <property type="entry name" value="WH_DNA-bd_sf"/>
</dbReference>
<sequence length="516" mass="56951">MFDIHEGPSIEFKRIWSESAKKTVAAFANTDGGTLYIGVDDDGSVVGLKDPDACIVQAAQSVTDGIVPDVAHIVDMRIAEYEQRSVVIVDVQRGTSRPYYLADKGIRPAGVYVRMGAASVPSSDAAILRMIRESSDDSFEDSRSVDQQLTFEHARETFAEANAEFGEREQRTLGLLDETGLYTNLAWLLSDQCTASIKAAVFQGDTKAVFKTRYEFSGSLFRQFRQVAEFIDRYNNTRSRIGEQWRRVDYRDYAPEVLRETLLNLIVHRDYTFSGPGLISIFDHRIEMLNLGGLPKGLTERDMMLGISQQRNPRLAQVLYRLKWVEAYGTGIPRIVENYADCDRKPEFRISDNAFKVVLPSRIAGKDGNGGDREDDALIAGVKAEGSPTEGSPMVGPKVVGSTTASDLAMGDRGAVPTISPTVSNVLDGMIVTPRMRRNAMRLATPAVVSNGSVVEERMRIVLNLAERQSEIRRSDVQQATGLSQAGAVNLLRELVGRGLLLRVGVGRNTRYRASA</sequence>
<dbReference type="PANTHER" id="PTHR30595">
    <property type="entry name" value="GLPR-RELATED TRANSCRIPTIONAL REPRESSOR"/>
    <property type="match status" value="1"/>
</dbReference>
<reference evidence="2 3" key="1">
    <citation type="submission" date="2017-07" db="EMBL/GenBank/DDBJ databases">
        <title>Bifidobacterium novel species.</title>
        <authorList>
            <person name="Lugli G.A."/>
            <person name="Milani C."/>
            <person name="Duranti S."/>
            <person name="Mangifesta M."/>
        </authorList>
    </citation>
    <scope>NUCLEOTIDE SEQUENCE [LARGE SCALE GENOMIC DNA]</scope>
    <source>
        <strain evidence="3">Uis1B</strain>
    </source>
</reference>
<dbReference type="Gene3D" id="1.10.10.10">
    <property type="entry name" value="Winged helix-like DNA-binding domain superfamily/Winged helix DNA-binding domain"/>
    <property type="match status" value="1"/>
</dbReference>
<accession>A0A2N5JCJ0</accession>
<dbReference type="InterPro" id="IPR007421">
    <property type="entry name" value="Schlafen_AlbA_2_dom"/>
</dbReference>
<dbReference type="AlphaFoldDB" id="A0A2N5JCJ0"/>
<evidence type="ECO:0000259" key="1">
    <source>
        <dbReference type="Pfam" id="PF04326"/>
    </source>
</evidence>
<evidence type="ECO:0000313" key="3">
    <source>
        <dbReference type="Proteomes" id="UP000235050"/>
    </source>
</evidence>
<dbReference type="EMBL" id="NMWU01000003">
    <property type="protein sequence ID" value="PLS31936.1"/>
    <property type="molecule type" value="Genomic_DNA"/>
</dbReference>
<keyword evidence="3" id="KW-1185">Reference proteome</keyword>
<gene>
    <name evidence="2" type="ORF">Uis1B_0239</name>
</gene>
<dbReference type="Pfam" id="PF04326">
    <property type="entry name" value="SLFN_AlbA_2"/>
    <property type="match status" value="1"/>
</dbReference>
<feature type="domain" description="Schlafen AlbA-2" evidence="1">
    <location>
        <begin position="6"/>
        <end position="120"/>
    </location>
</feature>
<protein>
    <submittedName>
        <fullName evidence="2">Transcriptional regulator</fullName>
    </submittedName>
</protein>
<dbReference type="Gene3D" id="3.30.565.60">
    <property type="match status" value="1"/>
</dbReference>
<dbReference type="RefSeq" id="WP_101614765.1">
    <property type="nucleotide sequence ID" value="NZ_NMWU01000003.1"/>
</dbReference>
<dbReference type="SUPFAM" id="SSF46785">
    <property type="entry name" value="Winged helix' DNA-binding domain"/>
    <property type="match status" value="1"/>
</dbReference>
<evidence type="ECO:0000313" key="2">
    <source>
        <dbReference type="EMBL" id="PLS31936.1"/>
    </source>
</evidence>
<dbReference type="InterPro" id="IPR038461">
    <property type="entry name" value="Schlafen_AlbA_2_dom_sf"/>
</dbReference>
<dbReference type="Proteomes" id="UP000235050">
    <property type="component" value="Unassembled WGS sequence"/>
</dbReference>
<dbReference type="Pfam" id="PF13749">
    <property type="entry name" value="HATPase_c_4"/>
    <property type="match status" value="1"/>
</dbReference>